<gene>
    <name evidence="2" type="ORF">CLIT_8c00610</name>
</gene>
<dbReference type="STRING" id="1121324.CLIT_8c00610"/>
<keyword evidence="1" id="KW-0472">Membrane</keyword>
<dbReference type="RefSeq" id="WP_200774455.1">
    <property type="nucleotide sequence ID" value="NZ_FSRH01000008.1"/>
</dbReference>
<keyword evidence="1" id="KW-1133">Transmembrane helix</keyword>
<keyword evidence="1" id="KW-0812">Transmembrane</keyword>
<feature type="transmembrane region" description="Helical" evidence="1">
    <location>
        <begin position="57"/>
        <end position="74"/>
    </location>
</feature>
<name>A0A069RNY8_PEPLI</name>
<reference evidence="2 3" key="1">
    <citation type="submission" date="2014-03" db="EMBL/GenBank/DDBJ databases">
        <title>Genome sequence of Clostridium litorale W6, DSM 5388.</title>
        <authorList>
            <person name="Poehlein A."/>
            <person name="Jagirdar A."/>
            <person name="Khonsari B."/>
            <person name="Chibani C.M."/>
            <person name="Gutierrez Gutierrez D.A."/>
            <person name="Davydova E."/>
            <person name="Alghaithi H.S."/>
            <person name="Nair K.P."/>
            <person name="Dhamotharan K."/>
            <person name="Chandran L."/>
            <person name="G W."/>
            <person name="Daniel R."/>
        </authorList>
    </citation>
    <scope>NUCLEOTIDE SEQUENCE [LARGE SCALE GENOMIC DNA]</scope>
    <source>
        <strain evidence="2 3">W6</strain>
    </source>
</reference>
<evidence type="ECO:0000313" key="2">
    <source>
        <dbReference type="EMBL" id="KDR95892.1"/>
    </source>
</evidence>
<proteinExistence type="predicted"/>
<keyword evidence="3" id="KW-1185">Reference proteome</keyword>
<dbReference type="Proteomes" id="UP000027946">
    <property type="component" value="Unassembled WGS sequence"/>
</dbReference>
<organism evidence="2 3">
    <name type="scientific">Peptoclostridium litorale DSM 5388</name>
    <dbReference type="NCBI Taxonomy" id="1121324"/>
    <lineage>
        <taxon>Bacteria</taxon>
        <taxon>Bacillati</taxon>
        <taxon>Bacillota</taxon>
        <taxon>Clostridia</taxon>
        <taxon>Peptostreptococcales</taxon>
        <taxon>Peptoclostridiaceae</taxon>
        <taxon>Peptoclostridium</taxon>
    </lineage>
</organism>
<evidence type="ECO:0000256" key="1">
    <source>
        <dbReference type="SAM" id="Phobius"/>
    </source>
</evidence>
<accession>A0A069RNY8</accession>
<dbReference type="AlphaFoldDB" id="A0A069RNY8"/>
<feature type="transmembrane region" description="Helical" evidence="1">
    <location>
        <begin position="34"/>
        <end position="51"/>
    </location>
</feature>
<protein>
    <submittedName>
        <fullName evidence="2">Uncharacterized protein</fullName>
    </submittedName>
</protein>
<sequence length="79" mass="7939">MDNMEIYGVMAVPLITGLVQTATSVGLSKKYAPLVSLGAGMYIGAVGFANGNLTKGIIVGAAIGLSASGFYSAVRMPGK</sequence>
<dbReference type="eggNOG" id="ENOG50333I5">
    <property type="taxonomic scope" value="Bacteria"/>
</dbReference>
<evidence type="ECO:0000313" key="3">
    <source>
        <dbReference type="Proteomes" id="UP000027946"/>
    </source>
</evidence>
<feature type="transmembrane region" description="Helical" evidence="1">
    <location>
        <begin position="6"/>
        <end position="27"/>
    </location>
</feature>
<dbReference type="EMBL" id="JJMM01000008">
    <property type="protein sequence ID" value="KDR95892.1"/>
    <property type="molecule type" value="Genomic_DNA"/>
</dbReference>
<comment type="caution">
    <text evidence="2">The sequence shown here is derived from an EMBL/GenBank/DDBJ whole genome shotgun (WGS) entry which is preliminary data.</text>
</comment>